<evidence type="ECO:0000313" key="1">
    <source>
        <dbReference type="EMBL" id="GGF52831.1"/>
    </source>
</evidence>
<gene>
    <name evidence="1" type="ORF">GCM10011366_20800</name>
</gene>
<reference evidence="1" key="1">
    <citation type="journal article" date="2014" name="Int. J. Syst. Evol. Microbiol.">
        <title>Complete genome sequence of Corynebacterium casei LMG S-19264T (=DSM 44701T), isolated from a smear-ripened cheese.</title>
        <authorList>
            <consortium name="US DOE Joint Genome Institute (JGI-PGF)"/>
            <person name="Walter F."/>
            <person name="Albersmeier A."/>
            <person name="Kalinowski J."/>
            <person name="Ruckert C."/>
        </authorList>
    </citation>
    <scope>NUCLEOTIDE SEQUENCE</scope>
    <source>
        <strain evidence="1">CGMCC 1.12160</strain>
    </source>
</reference>
<dbReference type="Gene3D" id="3.40.50.620">
    <property type="entry name" value="HUPs"/>
    <property type="match status" value="1"/>
</dbReference>
<dbReference type="EMBL" id="BMEM01000003">
    <property type="protein sequence ID" value="GGF52831.1"/>
    <property type="molecule type" value="Genomic_DNA"/>
</dbReference>
<keyword evidence="2" id="KW-1185">Reference proteome</keyword>
<dbReference type="Proteomes" id="UP000605670">
    <property type="component" value="Unassembled WGS sequence"/>
</dbReference>
<dbReference type="SUPFAM" id="SSF52402">
    <property type="entry name" value="Adenine nucleotide alpha hydrolases-like"/>
    <property type="match status" value="1"/>
</dbReference>
<reference evidence="1" key="2">
    <citation type="submission" date="2020-09" db="EMBL/GenBank/DDBJ databases">
        <authorList>
            <person name="Sun Q."/>
            <person name="Zhou Y."/>
        </authorList>
    </citation>
    <scope>NUCLEOTIDE SEQUENCE</scope>
    <source>
        <strain evidence="1">CGMCC 1.12160</strain>
    </source>
</reference>
<dbReference type="AlphaFoldDB" id="A0A917BPZ7"/>
<protein>
    <submittedName>
        <fullName evidence="1">Uncharacterized protein</fullName>
    </submittedName>
</protein>
<accession>A0A917BPZ7</accession>
<dbReference type="InterPro" id="IPR014729">
    <property type="entry name" value="Rossmann-like_a/b/a_fold"/>
</dbReference>
<sequence>MLDGAHAHGYLLTAARPGVPARPWPADVTGWSAHDDILPGLTLRSHPRTVVRHAAGVNGVVVLLGHPVDVDAGISDAARVATRLCATWDLQDDDALVREAAGLGGRWTLLAARRHGELLVVPDAHATQPVFYATAGGHLALASTPALAAAALDLPVDEDALTLLAELRERRRGAVTYLPGLRTPYEGLLPLVPNCLLRIDPATLHVEHRRFWPWQDREERTDTEAVYQRFRERLAAHVRLLAGLGVPALSLTAGGDSRVTAALAHEQVRAGGGLAFTYVNPRDARNGAAAMADVTGASAVAAQLGIPHRVLRWRQPPEGGAFDLLHRRTYAPLVPSRGAAHAMWADLPRDLVQLQSNGAETGTAFLRRRTDEPLSPLRLARMMMHAAEGLEDLAGRMYTGYLEHAEMQPARLHGYDHHDVFYWEQRMGRWGWQKFLDGDLGHRVLAPFNDRVLLETMLALPYPQRESKMLLARVLEDVPAARLPRTPAAPASLARSVTGLLPGRATRRLDAVVGRRERAAETSRLAFAQGYAVLPPGAHGTRVPAGWGRLTLPQGAFGRTSGAGMVLRHHPRLPHAFAGDGSGWVLVLGEPAWLRHELDGPQVVARVLHDLLVGGTQGPQLLADDRGRGLDAVVAAGAGLVGRYVVVVGDRRRTLVMTDPLSALGAHLPADSPGLVSHARLLVGDTLPLSPDEVLAVEGAGPTLTELDQLVDLPSLALPRHVEDPTTGADRLARHTRILSHRGPAWLGLTASRAGAELLPHLVASAGGAITWWDRTADDAAAADVIAASERAREAGVQHRVVGLREDADGGRAGDARRAAAAAALRTTWGEGTEDRLPVSSALDAALPADAVLWLGDLPGTGSRTWELVQGVRRVALPFSDRLLPHLPRR</sequence>
<organism evidence="1 2">
    <name type="scientific">Ornithinimicrobium tianjinense</name>
    <dbReference type="NCBI Taxonomy" id="1195761"/>
    <lineage>
        <taxon>Bacteria</taxon>
        <taxon>Bacillati</taxon>
        <taxon>Actinomycetota</taxon>
        <taxon>Actinomycetes</taxon>
        <taxon>Micrococcales</taxon>
        <taxon>Ornithinimicrobiaceae</taxon>
        <taxon>Ornithinimicrobium</taxon>
    </lineage>
</organism>
<proteinExistence type="predicted"/>
<evidence type="ECO:0000313" key="2">
    <source>
        <dbReference type="Proteomes" id="UP000605670"/>
    </source>
</evidence>
<name>A0A917BPZ7_9MICO</name>
<comment type="caution">
    <text evidence="1">The sequence shown here is derived from an EMBL/GenBank/DDBJ whole genome shotgun (WGS) entry which is preliminary data.</text>
</comment>